<dbReference type="Proteomes" id="UP000003422">
    <property type="component" value="Unassembled WGS sequence"/>
</dbReference>
<dbReference type="SUPFAM" id="SSF63411">
    <property type="entry name" value="LuxS/MPP-like metallohydrolase"/>
    <property type="match status" value="4"/>
</dbReference>
<dbReference type="PANTHER" id="PTHR43016:SF13">
    <property type="entry name" value="PRESEQUENCE PROTEASE, MITOCHONDRIAL"/>
    <property type="match status" value="1"/>
</dbReference>
<dbReference type="PANTHER" id="PTHR43016">
    <property type="entry name" value="PRESEQUENCE PROTEASE"/>
    <property type="match status" value="1"/>
</dbReference>
<dbReference type="Gene3D" id="3.30.830.10">
    <property type="entry name" value="Metalloenzyme, LuxS/M16 peptidase-like"/>
    <property type="match status" value="4"/>
</dbReference>
<organism evidence="3 4">
    <name type="scientific">Peptoniphilus indolicus ATCC 29427</name>
    <dbReference type="NCBI Taxonomy" id="997350"/>
    <lineage>
        <taxon>Bacteria</taxon>
        <taxon>Bacillati</taxon>
        <taxon>Bacillota</taxon>
        <taxon>Tissierellia</taxon>
        <taxon>Tissierellales</taxon>
        <taxon>Peptoniphilaceae</taxon>
        <taxon>Peptoniphilus</taxon>
    </lineage>
</organism>
<dbReference type="STRING" id="997350.HMPREF9129_0147"/>
<name>G4D167_9FIRM</name>
<comment type="caution">
    <text evidence="3">The sequence shown here is derived from an EMBL/GenBank/DDBJ whole genome shotgun (WGS) entry which is preliminary data.</text>
</comment>
<dbReference type="EMBL" id="AGBB01000013">
    <property type="protein sequence ID" value="EGY80744.1"/>
    <property type="molecule type" value="Genomic_DNA"/>
</dbReference>
<evidence type="ECO:0000313" key="4">
    <source>
        <dbReference type="Proteomes" id="UP000003422"/>
    </source>
</evidence>
<protein>
    <submittedName>
        <fullName evidence="3">Peptidase M16C family protein</fullName>
    </submittedName>
</protein>
<gene>
    <name evidence="3" type="ORF">HMPREF9129_0147</name>
</gene>
<dbReference type="HOGENOM" id="CLU_009165_1_0_9"/>
<dbReference type="InterPro" id="IPR011765">
    <property type="entry name" value="Pept_M16_N"/>
</dbReference>
<dbReference type="InterPro" id="IPR011249">
    <property type="entry name" value="Metalloenz_LuxS/M16"/>
</dbReference>
<feature type="domain" description="Peptidase M16C associated" evidence="2">
    <location>
        <begin position="461"/>
        <end position="711"/>
    </location>
</feature>
<keyword evidence="4" id="KW-1185">Reference proteome</keyword>
<dbReference type="Pfam" id="PF00675">
    <property type="entry name" value="Peptidase_M16"/>
    <property type="match status" value="1"/>
</dbReference>
<dbReference type="SMART" id="SM01264">
    <property type="entry name" value="M16C_associated"/>
    <property type="match status" value="1"/>
</dbReference>
<dbReference type="InterPro" id="IPR055130">
    <property type="entry name" value="PreP_C"/>
</dbReference>
<dbReference type="InterPro" id="IPR007863">
    <property type="entry name" value="Peptidase_M16_C"/>
</dbReference>
<evidence type="ECO:0000259" key="2">
    <source>
        <dbReference type="SMART" id="SM01264"/>
    </source>
</evidence>
<feature type="coiled-coil region" evidence="1">
    <location>
        <begin position="465"/>
        <end position="492"/>
    </location>
</feature>
<dbReference type="GO" id="GO:0046872">
    <property type="term" value="F:metal ion binding"/>
    <property type="evidence" value="ECO:0007669"/>
    <property type="project" value="InterPro"/>
</dbReference>
<dbReference type="FunFam" id="3.30.830.10:FF:000034">
    <property type="entry name" value="presequence protease 1, chloroplastic/mitochondrial"/>
    <property type="match status" value="1"/>
</dbReference>
<proteinExistence type="predicted"/>
<dbReference type="GO" id="GO:0016485">
    <property type="term" value="P:protein processing"/>
    <property type="evidence" value="ECO:0007669"/>
    <property type="project" value="TreeGrafter"/>
</dbReference>
<dbReference type="InterPro" id="IPR013578">
    <property type="entry name" value="Peptidase_M16C_assoc"/>
</dbReference>
<sequence length="968" mass="110256">MCIISLIKEATMYKLLKEEMIDEVSSKALYFIHEKTNAQVLVLSNDDANKAFGIGFKTIPEDSTGVAHIVEHSVLSGSRKYRTKEPFMDLIKSSQQTFLNAMTFPDKTIYPVSSRNEKDFYNLMDVYLDSVFYPRMYEVKEIFEQEGWHYEMEKDSPLSINGVVYNEMKGVYSDPQSIVSDTLTFNLHPNSTYGVDSGGDPKEIPNLTYENFLNFHKKFYHPSNSYIYLYGNMNYEEVLKFIEDNYLNSFDFEEIDSEIKLNSPITETTFVKETYAATPAEVEKKNDYLGFGWCIGKSLNPEDLFMRNFLSELLVNSDSSPIKQDVLSSGFAEDVWAENSTSLTLDLSIVAKNTGGKTAEEFRDFIYASLEKIVSNGIDKDLLLATFNKFEFAYREGGGVQKAIIYYIRALNTWLYGENPIDGLKSLSVIENLRNKIDTDFFEQYIQKHLIDNKYSVGVQISADADKNEIELNELKEKLENIKDSLSDEEVDNIILNHKNLVEYQLREDSDEDKNTIPSLELSDIKEGIEHIESEIFKEKYGTLLFNPQPTNGISYVTISFPAEYIAIEDLPTMNLLSELFGKVSTQNYHYSNLDTEIYKTMGGFGTGLATYRDYTKEDEFKSRFEASIKTLDLNFEKSIELSKEILLNSKFDDKKRIKELILLQKSYIEAIILQSGHSIAAEVVKSYFSKLSAYNQIAGGFNYYFYLSDLIENFETMWEGLSAKLKELSAKLINGVDVVVNLTADSSEKKDFLSEFLESLPTEKYESVEFEFTPNPKNQGFTTSANVNYVSKGYNLKEFGINYSGIMPVLGNILSADYLHNQIRAKGGAYGAGVKFSMSDDVVTYSYRDPNLEKTAEVYDNMAEYVDSLDLTEDELKNYIIGTMNAFDPLLGAAEKGSANFSRFMTNLTEEKVAEFKEQALNTKLSDLKALRGALKEAMNKNYITAIGSKEMIESSKLFKEVIELKR</sequence>
<keyword evidence="1" id="KW-0175">Coiled coil</keyword>
<reference evidence="3 4" key="1">
    <citation type="submission" date="2011-06" db="EMBL/GenBank/DDBJ databases">
        <authorList>
            <person name="Muzny D."/>
            <person name="Qin X."/>
            <person name="Deng J."/>
            <person name="Jiang H."/>
            <person name="Liu Y."/>
            <person name="Qu J."/>
            <person name="Song X.-Z."/>
            <person name="Zhang L."/>
            <person name="Thornton R."/>
            <person name="Coyle M."/>
            <person name="Francisco L."/>
            <person name="Jackson L."/>
            <person name="Javaid M."/>
            <person name="Korchina V."/>
            <person name="Kovar C."/>
            <person name="Mata R."/>
            <person name="Mathew T."/>
            <person name="Ngo R."/>
            <person name="Nguyen L."/>
            <person name="Nguyen N."/>
            <person name="Okwuonu G."/>
            <person name="Ongeri F."/>
            <person name="Pham C."/>
            <person name="Simmons D."/>
            <person name="Wilczek-Boney K."/>
            <person name="Hale W."/>
            <person name="Jakkamsetti A."/>
            <person name="Pham P."/>
            <person name="Ruth R."/>
            <person name="San Lucas F."/>
            <person name="Warren J."/>
            <person name="Zhang J."/>
            <person name="Zhao Z."/>
            <person name="Zhou C."/>
            <person name="Zhu D."/>
            <person name="Lee S."/>
            <person name="Bess C."/>
            <person name="Blankenburg K."/>
            <person name="Forbes L."/>
            <person name="Fu Q."/>
            <person name="Gubbala S."/>
            <person name="Hirani K."/>
            <person name="Jayaseelan J.C."/>
            <person name="Lara F."/>
            <person name="Munidasa M."/>
            <person name="Palculict T."/>
            <person name="Patil S."/>
            <person name="Pu L.-L."/>
            <person name="Saada N."/>
            <person name="Tang L."/>
            <person name="Weissenberger G."/>
            <person name="Zhu Y."/>
            <person name="Hemphill L."/>
            <person name="Shang Y."/>
            <person name="Youmans B."/>
            <person name="Ayvaz T."/>
            <person name="Ross M."/>
            <person name="Santibanez J."/>
            <person name="Aqrawi P."/>
            <person name="Gross S."/>
            <person name="Joshi V."/>
            <person name="Fowler G."/>
            <person name="Nazareth L."/>
            <person name="Reid J."/>
            <person name="Worley K."/>
            <person name="Petrosino J."/>
            <person name="Highlander S."/>
            <person name="Gibbs R."/>
        </authorList>
    </citation>
    <scope>NUCLEOTIDE SEQUENCE [LARGE SCALE GENOMIC DNA]</scope>
    <source>
        <strain evidence="3 4">ATCC 29427</strain>
    </source>
</reference>
<dbReference type="AlphaFoldDB" id="G4D167"/>
<dbReference type="Pfam" id="PF05193">
    <property type="entry name" value="Peptidase_M16_C"/>
    <property type="match status" value="1"/>
</dbReference>
<evidence type="ECO:0000313" key="3">
    <source>
        <dbReference type="EMBL" id="EGY80744.1"/>
    </source>
</evidence>
<dbReference type="PATRIC" id="fig|997350.3.peg.144"/>
<dbReference type="Pfam" id="PF22516">
    <property type="entry name" value="PreP_C"/>
    <property type="match status" value="1"/>
</dbReference>
<dbReference type="Pfam" id="PF08367">
    <property type="entry name" value="M16C_assoc"/>
    <property type="match status" value="1"/>
</dbReference>
<evidence type="ECO:0000256" key="1">
    <source>
        <dbReference type="SAM" id="Coils"/>
    </source>
</evidence>
<dbReference type="eggNOG" id="COG1026">
    <property type="taxonomic scope" value="Bacteria"/>
</dbReference>
<accession>G4D167</accession>
<dbReference type="GO" id="GO:0004222">
    <property type="term" value="F:metalloendopeptidase activity"/>
    <property type="evidence" value="ECO:0007669"/>
    <property type="project" value="TreeGrafter"/>
</dbReference>